<keyword evidence="3" id="KW-1185">Reference proteome</keyword>
<sequence>MRSTLRSLRSLWRDRRGATAVEYGMILALIVIGLIAVVAQLGKTTSAMWNGVAHNVTETGPRG</sequence>
<evidence type="ECO:0000313" key="3">
    <source>
        <dbReference type="Proteomes" id="UP000076609"/>
    </source>
</evidence>
<dbReference type="EMBL" id="LQQO01000012">
    <property type="protein sequence ID" value="KZE15327.1"/>
    <property type="molecule type" value="Genomic_DNA"/>
</dbReference>
<evidence type="ECO:0000313" key="2">
    <source>
        <dbReference type="EMBL" id="KZE15327.1"/>
    </source>
</evidence>
<comment type="caution">
    <text evidence="2">The sequence shown here is derived from an EMBL/GenBank/DDBJ whole genome shotgun (WGS) entry which is preliminary data.</text>
</comment>
<gene>
    <name evidence="2" type="ORF">AVT10_03020</name>
</gene>
<dbReference type="RefSeq" id="WP_066689807.1">
    <property type="nucleotide sequence ID" value="NZ_CP117025.1"/>
</dbReference>
<organism evidence="2 3">
    <name type="scientific">Sphingomonas hankookensis</name>
    <dbReference type="NCBI Taxonomy" id="563996"/>
    <lineage>
        <taxon>Bacteria</taxon>
        <taxon>Pseudomonadati</taxon>
        <taxon>Pseudomonadota</taxon>
        <taxon>Alphaproteobacteria</taxon>
        <taxon>Sphingomonadales</taxon>
        <taxon>Sphingomonadaceae</taxon>
        <taxon>Sphingomonas</taxon>
    </lineage>
</organism>
<name>A0ABR5YEU4_9SPHN</name>
<keyword evidence="1" id="KW-0812">Transmembrane</keyword>
<protein>
    <recommendedName>
        <fullName evidence="4">Flp family type IVb pilin</fullName>
    </recommendedName>
</protein>
<evidence type="ECO:0008006" key="4">
    <source>
        <dbReference type="Google" id="ProtNLM"/>
    </source>
</evidence>
<dbReference type="Proteomes" id="UP000076609">
    <property type="component" value="Unassembled WGS sequence"/>
</dbReference>
<feature type="transmembrane region" description="Helical" evidence="1">
    <location>
        <begin position="20"/>
        <end position="41"/>
    </location>
</feature>
<dbReference type="Pfam" id="PF04964">
    <property type="entry name" value="Flp_Fap"/>
    <property type="match status" value="1"/>
</dbReference>
<accession>A0ABR5YEU4</accession>
<dbReference type="InterPro" id="IPR007047">
    <property type="entry name" value="Flp_Fap"/>
</dbReference>
<keyword evidence="1" id="KW-1133">Transmembrane helix</keyword>
<keyword evidence="1" id="KW-0472">Membrane</keyword>
<reference evidence="3" key="1">
    <citation type="submission" date="2016-01" db="EMBL/GenBank/DDBJ databases">
        <title>Draft genome of Chromobacterium sp. F49.</title>
        <authorList>
            <person name="Hong K.W."/>
        </authorList>
    </citation>
    <scope>NUCLEOTIDE SEQUENCE [LARGE SCALE GENOMIC DNA]</scope>
    <source>
        <strain evidence="3">CN3</strain>
    </source>
</reference>
<proteinExistence type="predicted"/>
<evidence type="ECO:0000256" key="1">
    <source>
        <dbReference type="SAM" id="Phobius"/>
    </source>
</evidence>